<proteinExistence type="predicted"/>
<accession>A0AAN7XRX4</accession>
<evidence type="ECO:0000313" key="1">
    <source>
        <dbReference type="EMBL" id="KAK5868921.1"/>
    </source>
</evidence>
<organism evidence="1 2">
    <name type="scientific">Eleginops maclovinus</name>
    <name type="common">Patagonian blennie</name>
    <name type="synonym">Eleginus maclovinus</name>
    <dbReference type="NCBI Taxonomy" id="56733"/>
    <lineage>
        <taxon>Eukaryota</taxon>
        <taxon>Metazoa</taxon>
        <taxon>Chordata</taxon>
        <taxon>Craniata</taxon>
        <taxon>Vertebrata</taxon>
        <taxon>Euteleostomi</taxon>
        <taxon>Actinopterygii</taxon>
        <taxon>Neopterygii</taxon>
        <taxon>Teleostei</taxon>
        <taxon>Neoteleostei</taxon>
        <taxon>Acanthomorphata</taxon>
        <taxon>Eupercaria</taxon>
        <taxon>Perciformes</taxon>
        <taxon>Notothenioidei</taxon>
        <taxon>Eleginopidae</taxon>
        <taxon>Eleginops</taxon>
    </lineage>
</organism>
<keyword evidence="2" id="KW-1185">Reference proteome</keyword>
<comment type="caution">
    <text evidence="1">The sequence shown here is derived from an EMBL/GenBank/DDBJ whole genome shotgun (WGS) entry which is preliminary data.</text>
</comment>
<dbReference type="Proteomes" id="UP001346869">
    <property type="component" value="Unassembled WGS sequence"/>
</dbReference>
<dbReference type="EMBL" id="JAUZQC010000007">
    <property type="protein sequence ID" value="KAK5868921.1"/>
    <property type="molecule type" value="Genomic_DNA"/>
</dbReference>
<evidence type="ECO:0000313" key="2">
    <source>
        <dbReference type="Proteomes" id="UP001346869"/>
    </source>
</evidence>
<sequence length="113" mass="12724">MSGQGEPFREGELRNNNQCLLADGDANANEIQTEDGRMMAESGTMTETAQQDKVIIWGTDSQCEDPDLAEFEMLECQELEAYLVEDGEDFVGLSSKRRFKTRIPPAAKVRWTM</sequence>
<reference evidence="1 2" key="1">
    <citation type="journal article" date="2023" name="Genes (Basel)">
        <title>Chromosome-Level Genome Assembly and Circadian Gene Repertoire of the Patagonia Blennie Eleginops maclovinus-The Closest Ancestral Proxy of Antarctic Cryonotothenioids.</title>
        <authorList>
            <person name="Cheng C.C."/>
            <person name="Rivera-Colon A.G."/>
            <person name="Minhas B.F."/>
            <person name="Wilson L."/>
            <person name="Rayamajhi N."/>
            <person name="Vargas-Chacoff L."/>
            <person name="Catchen J.M."/>
        </authorList>
    </citation>
    <scope>NUCLEOTIDE SEQUENCE [LARGE SCALE GENOMIC DNA]</scope>
    <source>
        <strain evidence="1">JMC-PN-2008</strain>
    </source>
</reference>
<gene>
    <name evidence="1" type="ORF">PBY51_009893</name>
</gene>
<name>A0AAN7XRX4_ELEMC</name>
<dbReference type="AlphaFoldDB" id="A0AAN7XRX4"/>
<reference evidence="1 2" key="2">
    <citation type="journal article" date="2023" name="Mol. Biol. Evol.">
        <title>Genomics of Secondarily Temperate Adaptation in the Only Non-Antarctic Icefish.</title>
        <authorList>
            <person name="Rivera-Colon A.G."/>
            <person name="Rayamajhi N."/>
            <person name="Minhas B.F."/>
            <person name="Madrigal G."/>
            <person name="Bilyk K.T."/>
            <person name="Yoon V."/>
            <person name="Hune M."/>
            <person name="Gregory S."/>
            <person name="Cheng C.H.C."/>
            <person name="Catchen J.M."/>
        </authorList>
    </citation>
    <scope>NUCLEOTIDE SEQUENCE [LARGE SCALE GENOMIC DNA]</scope>
    <source>
        <strain evidence="1">JMC-PN-2008</strain>
    </source>
</reference>
<protein>
    <submittedName>
        <fullName evidence="1">Uncharacterized protein</fullName>
    </submittedName>
</protein>